<evidence type="ECO:0000313" key="3">
    <source>
        <dbReference type="Proteomes" id="UP001200313"/>
    </source>
</evidence>
<dbReference type="Proteomes" id="UP001200313">
    <property type="component" value="Unassembled WGS sequence"/>
</dbReference>
<dbReference type="Proteomes" id="UP001204562">
    <property type="component" value="Unassembled WGS sequence"/>
</dbReference>
<proteinExistence type="predicted"/>
<dbReference type="RefSeq" id="WP_050618160.1">
    <property type="nucleotide sequence ID" value="NZ_JAKNJB010000021.1"/>
</dbReference>
<evidence type="ECO:0000313" key="2">
    <source>
        <dbReference type="EMBL" id="MCQ4770925.1"/>
    </source>
</evidence>
<keyword evidence="3" id="KW-1185">Reference proteome</keyword>
<organism evidence="2 4">
    <name type="scientific">Intestinimonas massiliensis</name>
    <name type="common">ex Afouda et al. 2020</name>
    <dbReference type="NCBI Taxonomy" id="1673721"/>
    <lineage>
        <taxon>Bacteria</taxon>
        <taxon>Bacillati</taxon>
        <taxon>Bacillota</taxon>
        <taxon>Clostridia</taxon>
        <taxon>Eubacteriales</taxon>
        <taxon>Intestinimonas</taxon>
    </lineage>
</organism>
<dbReference type="EMBL" id="JAKNJB010000021">
    <property type="protein sequence ID" value="MCG4527784.1"/>
    <property type="molecule type" value="Genomic_DNA"/>
</dbReference>
<dbReference type="AlphaFoldDB" id="A0AAW5JPY1"/>
<comment type="caution">
    <text evidence="2">The sequence shown here is derived from an EMBL/GenBank/DDBJ whole genome shotgun (WGS) entry which is preliminary data.</text>
</comment>
<dbReference type="EMBL" id="JANFYS010000021">
    <property type="protein sequence ID" value="MCQ4770925.1"/>
    <property type="molecule type" value="Genomic_DNA"/>
</dbReference>
<reference evidence="1 3" key="1">
    <citation type="submission" date="2022-01" db="EMBL/GenBank/DDBJ databases">
        <title>Collection of gut derived symbiotic bacterial strains cultured from healthy donors.</title>
        <authorList>
            <person name="Lin H."/>
            <person name="Kohout C."/>
            <person name="Waligurski E."/>
            <person name="Pamer E.G."/>
        </authorList>
    </citation>
    <scope>NUCLEOTIDE SEQUENCE [LARGE SCALE GENOMIC DNA]</scope>
    <source>
        <strain evidence="1 3">DFI.3.7</strain>
    </source>
</reference>
<reference evidence="2" key="2">
    <citation type="submission" date="2022-06" db="EMBL/GenBank/DDBJ databases">
        <title>Isolation of gut microbiota from human fecal samples.</title>
        <authorList>
            <person name="Pamer E.G."/>
            <person name="Barat B."/>
            <person name="Waligurski E."/>
            <person name="Medina S."/>
            <person name="Paddock L."/>
            <person name="Mostad J."/>
        </authorList>
    </citation>
    <scope>NUCLEOTIDE SEQUENCE</scope>
    <source>
        <strain evidence="2">DFI.9.91</strain>
    </source>
</reference>
<name>A0AAW5JPY1_9FIRM</name>
<evidence type="ECO:0000313" key="1">
    <source>
        <dbReference type="EMBL" id="MCG4527784.1"/>
    </source>
</evidence>
<evidence type="ECO:0000313" key="4">
    <source>
        <dbReference type="Proteomes" id="UP001204562"/>
    </source>
</evidence>
<accession>A0AAW5JPY1</accession>
<sequence length="51" mass="5711">MSTVSPKIRAQFESMPIDLKNHILSMDVKLENMNDLMAVLERIVAEGEGHA</sequence>
<protein>
    <submittedName>
        <fullName evidence="2">Uncharacterized protein</fullName>
    </submittedName>
</protein>
<gene>
    <name evidence="1" type="ORF">L0P79_12020</name>
    <name evidence="2" type="ORF">NE579_10715</name>
</gene>